<protein>
    <submittedName>
        <fullName evidence="2">Uncharacterized protein</fullName>
    </submittedName>
</protein>
<gene>
    <name evidence="2" type="ORF">ES754_08065</name>
</gene>
<dbReference type="RefSeq" id="WP_147223671.1">
    <property type="nucleotide sequence ID" value="NZ_CAJGYY010000001.1"/>
</dbReference>
<dbReference type="Proteomes" id="UP000321903">
    <property type="component" value="Unassembled WGS sequence"/>
</dbReference>
<organism evidence="2 3">
    <name type="scientific">Psychrobacter frigidicola</name>
    <dbReference type="NCBI Taxonomy" id="45611"/>
    <lineage>
        <taxon>Bacteria</taxon>
        <taxon>Pseudomonadati</taxon>
        <taxon>Pseudomonadota</taxon>
        <taxon>Gammaproteobacteria</taxon>
        <taxon>Moraxellales</taxon>
        <taxon>Moraxellaceae</taxon>
        <taxon>Psychrobacter</taxon>
    </lineage>
</organism>
<dbReference type="AlphaFoldDB" id="A0A5C7A239"/>
<evidence type="ECO:0000256" key="1">
    <source>
        <dbReference type="SAM" id="MobiDB-lite"/>
    </source>
</evidence>
<dbReference type="OrthoDB" id="6660644at2"/>
<sequence length="71" mass="8221">MSHSQPNEQDDLEKYLEEKAKQEQEKESEPLSAYDACVLKESAKIHELIAEAQKKVKSVQMMNSCVKTYFK</sequence>
<proteinExistence type="predicted"/>
<feature type="region of interest" description="Disordered" evidence="1">
    <location>
        <begin position="1"/>
        <end position="31"/>
    </location>
</feature>
<keyword evidence="3" id="KW-1185">Reference proteome</keyword>
<dbReference type="EMBL" id="VORZ01000002">
    <property type="protein sequence ID" value="TXD96965.1"/>
    <property type="molecule type" value="Genomic_DNA"/>
</dbReference>
<evidence type="ECO:0000313" key="3">
    <source>
        <dbReference type="Proteomes" id="UP000321903"/>
    </source>
</evidence>
<comment type="caution">
    <text evidence="2">The sequence shown here is derived from an EMBL/GenBank/DDBJ whole genome shotgun (WGS) entry which is preliminary data.</text>
</comment>
<name>A0A5C7A239_9GAMM</name>
<accession>A0A5C7A239</accession>
<evidence type="ECO:0000313" key="2">
    <source>
        <dbReference type="EMBL" id="TXD96965.1"/>
    </source>
</evidence>
<feature type="compositionally biased region" description="Basic and acidic residues" evidence="1">
    <location>
        <begin position="12"/>
        <end position="29"/>
    </location>
</feature>
<reference evidence="2 3" key="1">
    <citation type="submission" date="2019-08" db="EMBL/GenBank/DDBJ databases">
        <title>Genome sequence of Psychrobacter frigidicola ACAM304 (type strain).</title>
        <authorList>
            <person name="Bowman J.P."/>
        </authorList>
    </citation>
    <scope>NUCLEOTIDE SEQUENCE [LARGE SCALE GENOMIC DNA]</scope>
    <source>
        <strain evidence="2 3">ACAM 304</strain>
    </source>
</reference>